<evidence type="ECO:0000313" key="4">
    <source>
        <dbReference type="Proteomes" id="UP000011519"/>
    </source>
</evidence>
<dbReference type="InterPro" id="IPR051231">
    <property type="entry name" value="SOSS-B"/>
</dbReference>
<dbReference type="InterPro" id="IPR012340">
    <property type="entry name" value="NA-bd_OB-fold"/>
</dbReference>
<protein>
    <submittedName>
        <fullName evidence="3">Replication factor A</fullName>
    </submittedName>
</protein>
<dbReference type="RefSeq" id="WP_006654465.1">
    <property type="nucleotide sequence ID" value="NZ_AOIM01000041.1"/>
</dbReference>
<dbReference type="OrthoDB" id="335252at2157"/>
<keyword evidence="4" id="KW-1185">Reference proteome</keyword>
<evidence type="ECO:0000256" key="1">
    <source>
        <dbReference type="ARBA" id="ARBA00023125"/>
    </source>
</evidence>
<dbReference type="PANTHER" id="PTHR13356">
    <property type="entry name" value="OB FOLD NUCLEIC ACID BINDING PROTEIN-RELATED"/>
    <property type="match status" value="1"/>
</dbReference>
<comment type="caution">
    <text evidence="3">The sequence shown here is derived from an EMBL/GenBank/DDBJ whole genome shotgun (WGS) entry which is preliminary data.</text>
</comment>
<dbReference type="SUPFAM" id="SSF50249">
    <property type="entry name" value="Nucleic acid-binding proteins"/>
    <property type="match status" value="3"/>
</dbReference>
<dbReference type="AlphaFoldDB" id="L9ZMH6"/>
<proteinExistence type="predicted"/>
<keyword evidence="1" id="KW-0238">DNA-binding</keyword>
<name>L9ZMH6_9EURY</name>
<dbReference type="NCBIfam" id="NF005554">
    <property type="entry name" value="PRK07218.1"/>
    <property type="match status" value="1"/>
</dbReference>
<reference evidence="3 4" key="1">
    <citation type="journal article" date="2014" name="PLoS Genet.">
        <title>Phylogenetically driven sequencing of extremely halophilic archaea reveals strategies for static and dynamic osmo-response.</title>
        <authorList>
            <person name="Becker E.A."/>
            <person name="Seitzer P.M."/>
            <person name="Tritt A."/>
            <person name="Larsen D."/>
            <person name="Krusor M."/>
            <person name="Yao A.I."/>
            <person name="Wu D."/>
            <person name="Madern D."/>
            <person name="Eisen J.A."/>
            <person name="Darling A.E."/>
            <person name="Facciotti M.T."/>
        </authorList>
    </citation>
    <scope>NUCLEOTIDE SEQUENCE [LARGE SCALE GENOMIC DNA]</scope>
    <source>
        <strain evidence="3 4">JCM 10989</strain>
    </source>
</reference>
<dbReference type="PANTHER" id="PTHR13356:SF10">
    <property type="entry name" value="REPLICATION FACTOR-A PROTEIN 1"/>
    <property type="match status" value="1"/>
</dbReference>
<dbReference type="PATRIC" id="fig|1227493.4.peg.3345"/>
<dbReference type="CDD" id="cd04491">
    <property type="entry name" value="SoSSB_OBF"/>
    <property type="match status" value="2"/>
</dbReference>
<dbReference type="GO" id="GO:0003677">
    <property type="term" value="F:DNA binding"/>
    <property type="evidence" value="ECO:0007669"/>
    <property type="project" value="UniProtKB-KW"/>
</dbReference>
<feature type="compositionally biased region" description="Acidic residues" evidence="2">
    <location>
        <begin position="1"/>
        <end position="11"/>
    </location>
</feature>
<sequence>MELDDHAEDLASDLGVDKEEVKSDLQNLVEYSVPIDEATQSLRRKYGDGSSGGGGAPSSKNVGEITPDDGNVTVTGVVLTAGKRSIRYQGSDHVIVEGELADETGTIDYTAWEDFGLSAGDTITAGNAGVREWDGEPELNLGESTSLSFVDDPIEIDATIGGNATLADLQTGDRAVSVEVAVVECERRTIDGRDGETEILSGVFGDESGRLPFTNWDPAPEIEEGGPIRIENAYVQEFRGVPEVNVSEFSTVSAIDREIDVGADTTSMDVGEAVRTGGIYDVEVAGNVIEVRDGSGLIQRCPECYRVIQKGQCRTHGDVDGIDDLRVKAILDDGTGSVTVVLDDEITEDVYGGTLDDALEQAREAMDQSVVADTIRDNIVGYEYTVRGHLSVDEYGANLDAEQFGESDDDPQARASAFLADVDSGTDDGIVADEEVNA</sequence>
<gene>
    <name evidence="3" type="ORF">C483_16633</name>
</gene>
<dbReference type="GO" id="GO:0000724">
    <property type="term" value="P:double-strand break repair via homologous recombination"/>
    <property type="evidence" value="ECO:0007669"/>
    <property type="project" value="TreeGrafter"/>
</dbReference>
<accession>L9ZMH6</accession>
<dbReference type="GO" id="GO:0010212">
    <property type="term" value="P:response to ionizing radiation"/>
    <property type="evidence" value="ECO:0007669"/>
    <property type="project" value="TreeGrafter"/>
</dbReference>
<dbReference type="Gene3D" id="2.40.50.140">
    <property type="entry name" value="Nucleic acid-binding proteins"/>
    <property type="match status" value="2"/>
</dbReference>
<organism evidence="3 4">
    <name type="scientific">Natrialba hulunbeirensis JCM 10989</name>
    <dbReference type="NCBI Taxonomy" id="1227493"/>
    <lineage>
        <taxon>Archaea</taxon>
        <taxon>Methanobacteriati</taxon>
        <taxon>Methanobacteriota</taxon>
        <taxon>Stenosarchaea group</taxon>
        <taxon>Halobacteria</taxon>
        <taxon>Halobacteriales</taxon>
        <taxon>Natrialbaceae</taxon>
        <taxon>Natrialba</taxon>
    </lineage>
</organism>
<dbReference type="Proteomes" id="UP000011519">
    <property type="component" value="Unassembled WGS sequence"/>
</dbReference>
<dbReference type="STRING" id="1227493.C483_16633"/>
<evidence type="ECO:0000313" key="3">
    <source>
        <dbReference type="EMBL" id="ELY87544.1"/>
    </source>
</evidence>
<dbReference type="EMBL" id="AOIM01000041">
    <property type="protein sequence ID" value="ELY87544.1"/>
    <property type="molecule type" value="Genomic_DNA"/>
</dbReference>
<evidence type="ECO:0000256" key="2">
    <source>
        <dbReference type="SAM" id="MobiDB-lite"/>
    </source>
</evidence>
<feature type="region of interest" description="Disordered" evidence="2">
    <location>
        <begin position="39"/>
        <end position="68"/>
    </location>
</feature>
<feature type="region of interest" description="Disordered" evidence="2">
    <location>
        <begin position="1"/>
        <end position="20"/>
    </location>
</feature>